<dbReference type="GO" id="GO:0008418">
    <property type="term" value="F:protein-N-terminal asparagine amidohydrolase activity"/>
    <property type="evidence" value="ECO:0007669"/>
    <property type="project" value="UniProtKB-UniRule"/>
</dbReference>
<dbReference type="SMR" id="A0A015KKP8"/>
<evidence type="ECO:0000313" key="11">
    <source>
        <dbReference type="Proteomes" id="UP000022910"/>
    </source>
</evidence>
<protein>
    <recommendedName>
        <fullName evidence="4 8">Protein N-terminal glutamine amidohydrolase</fullName>
        <ecNumber evidence="3 8">3.5.1.122</ecNumber>
    </recommendedName>
    <alternativeName>
        <fullName evidence="6 8">Protein NH2-terminal glutamine deamidase</fullName>
    </alternativeName>
</protein>
<dbReference type="HOGENOM" id="CLU_091083_2_0_1"/>
<comment type="caution">
    <text evidence="10">The sequence shown here is derived from an EMBL/GenBank/DDBJ whole genome shotgun (WGS) entry which is preliminary data.</text>
</comment>
<evidence type="ECO:0000313" key="10">
    <source>
        <dbReference type="EMBL" id="EXX68114.1"/>
    </source>
</evidence>
<reference evidence="10 11" key="1">
    <citation type="submission" date="2014-02" db="EMBL/GenBank/DDBJ databases">
        <title>Single nucleus genome sequencing reveals high similarity among nuclei of an endomycorrhizal fungus.</title>
        <authorList>
            <person name="Lin K."/>
            <person name="Geurts R."/>
            <person name="Zhang Z."/>
            <person name="Limpens E."/>
            <person name="Saunders D.G."/>
            <person name="Mu D."/>
            <person name="Pang E."/>
            <person name="Cao H."/>
            <person name="Cha H."/>
            <person name="Lin T."/>
            <person name="Zhou Q."/>
            <person name="Shang Y."/>
            <person name="Li Y."/>
            <person name="Ivanov S."/>
            <person name="Sharma T."/>
            <person name="Velzen R.V."/>
            <person name="Ruijter N.D."/>
            <person name="Aanen D.K."/>
            <person name="Win J."/>
            <person name="Kamoun S."/>
            <person name="Bisseling T."/>
            <person name="Huang S."/>
        </authorList>
    </citation>
    <scope>NUCLEOTIDE SEQUENCE [LARGE SCALE GENOMIC DNA]</scope>
    <source>
        <strain evidence="11">DAOM197198w</strain>
    </source>
</reference>
<evidence type="ECO:0000256" key="7">
    <source>
        <dbReference type="ARBA" id="ARBA00048768"/>
    </source>
</evidence>
<dbReference type="GO" id="GO:0005829">
    <property type="term" value="C:cytosol"/>
    <property type="evidence" value="ECO:0007669"/>
    <property type="project" value="TreeGrafter"/>
</dbReference>
<dbReference type="Gene3D" id="3.10.620.10">
    <property type="entry name" value="Protein N-terminal glutamine amidohydrolase, alpha beta roll"/>
    <property type="match status" value="1"/>
</dbReference>
<comment type="subunit">
    <text evidence="2 8">Monomer.</text>
</comment>
<dbReference type="GO" id="GO:0005634">
    <property type="term" value="C:nucleus"/>
    <property type="evidence" value="ECO:0007669"/>
    <property type="project" value="TreeGrafter"/>
</dbReference>
<evidence type="ECO:0000256" key="2">
    <source>
        <dbReference type="ARBA" id="ARBA00011245"/>
    </source>
</evidence>
<dbReference type="Proteomes" id="UP000022910">
    <property type="component" value="Unassembled WGS sequence"/>
</dbReference>
<keyword evidence="11" id="KW-1185">Reference proteome</keyword>
<evidence type="ECO:0000256" key="6">
    <source>
        <dbReference type="ARBA" id="ARBA00029677"/>
    </source>
</evidence>
<name>A0A015KKP8_RHIIW</name>
<comment type="similarity">
    <text evidence="1 8">Belongs to the NTAQ1 family.</text>
</comment>
<accession>A0A015KKP8</accession>
<dbReference type="GO" id="GO:0070773">
    <property type="term" value="F:protein-N-terminal glutamine amidohydrolase activity"/>
    <property type="evidence" value="ECO:0007669"/>
    <property type="project" value="UniProtKB-UniRule"/>
</dbReference>
<keyword evidence="5 8" id="KW-0378">Hydrolase</keyword>
<comment type="function">
    <text evidence="8">Mediates the side-chain deamidation of N-terminal glutamine residues to glutamate, an important step in N-end rule pathway of protein degradation. Conversion of the resulting N-terminal glutamine to glutamate renders the protein susceptible to arginylation, polyubiquitination and degradation as specified by the N-end rule. Does not act on substrates with internal or C-terminal glutamine and does not act on non-glutamine residues in any position.</text>
</comment>
<dbReference type="PANTHER" id="PTHR13035:SF0">
    <property type="entry name" value="PROTEIN N-TERMINAL GLUTAMINE AMIDOHYDROLASE"/>
    <property type="match status" value="1"/>
</dbReference>
<evidence type="ECO:0000259" key="9">
    <source>
        <dbReference type="Pfam" id="PF09764"/>
    </source>
</evidence>
<evidence type="ECO:0000256" key="1">
    <source>
        <dbReference type="ARBA" id="ARBA00008985"/>
    </source>
</evidence>
<proteinExistence type="inferred from homology"/>
<comment type="catalytic activity">
    <reaction evidence="7 8">
        <text>N-terminal L-glutaminyl-[protein] + H2O = N-terminal L-glutamyl-[protein] + NH4(+)</text>
        <dbReference type="Rhea" id="RHEA:50680"/>
        <dbReference type="Rhea" id="RHEA-COMP:12668"/>
        <dbReference type="Rhea" id="RHEA-COMP:12777"/>
        <dbReference type="ChEBI" id="CHEBI:15377"/>
        <dbReference type="ChEBI" id="CHEBI:28938"/>
        <dbReference type="ChEBI" id="CHEBI:64721"/>
        <dbReference type="ChEBI" id="CHEBI:64722"/>
        <dbReference type="EC" id="3.5.1.122"/>
    </reaction>
</comment>
<gene>
    <name evidence="10" type="ORF">RirG_107910</name>
</gene>
<feature type="domain" description="Protein N-terminal glutamine amidohydrolase alpha beta roll" evidence="9">
    <location>
        <begin position="12"/>
        <end position="191"/>
    </location>
</feature>
<dbReference type="InterPro" id="IPR039733">
    <property type="entry name" value="NTAQ1"/>
</dbReference>
<evidence type="ECO:0000256" key="3">
    <source>
        <dbReference type="ARBA" id="ARBA00012718"/>
    </source>
</evidence>
<evidence type="ECO:0000256" key="4">
    <source>
        <dbReference type="ARBA" id="ARBA00021247"/>
    </source>
</evidence>
<dbReference type="InterPro" id="IPR037132">
    <property type="entry name" value="N_Gln_amidohydro_ab_roll_sf"/>
</dbReference>
<evidence type="ECO:0000256" key="5">
    <source>
        <dbReference type="ARBA" id="ARBA00022801"/>
    </source>
</evidence>
<dbReference type="EMBL" id="JEMT01017405">
    <property type="protein sequence ID" value="EXX68114.1"/>
    <property type="molecule type" value="Genomic_DNA"/>
</dbReference>
<dbReference type="AlphaFoldDB" id="A0A015KKP8"/>
<dbReference type="OrthoDB" id="191192at2759"/>
<dbReference type="OMA" id="GWGTVYS"/>
<dbReference type="InterPro" id="IPR023128">
    <property type="entry name" value="Prot_N_Gln_amidohydro_ab_roll"/>
</dbReference>
<dbReference type="EC" id="3.5.1.122" evidence="3 8"/>
<dbReference type="Pfam" id="PF09764">
    <property type="entry name" value="Nt_Gln_amidase"/>
    <property type="match status" value="1"/>
</dbReference>
<organism evidence="10 11">
    <name type="scientific">Rhizophagus irregularis (strain DAOM 197198w)</name>
    <name type="common">Glomus intraradices</name>
    <dbReference type="NCBI Taxonomy" id="1432141"/>
    <lineage>
        <taxon>Eukaryota</taxon>
        <taxon>Fungi</taxon>
        <taxon>Fungi incertae sedis</taxon>
        <taxon>Mucoromycota</taxon>
        <taxon>Glomeromycotina</taxon>
        <taxon>Glomeromycetes</taxon>
        <taxon>Glomerales</taxon>
        <taxon>Glomeraceae</taxon>
        <taxon>Rhizophagus</taxon>
    </lineage>
</organism>
<sequence length="193" mass="22950">MLPDFSDKKLIYTSCYCEENIYHLCKELDDIKNKIDIYVCFISNENLTVPLWKQRASKYSDGMIIWDYHVILIVKEKDSEQKINVYDLDTTLPFPCDFSTYTQESFKVLNIPQYYRKFRIIPAETFLRVFASDRSHMIKEDGTWSSPPPTYPPIFTSDSVNNLQTFINMIENLDSNDFGKVLEEDDFRNYFFR</sequence>
<evidence type="ECO:0000256" key="8">
    <source>
        <dbReference type="RuleBase" id="RU367082"/>
    </source>
</evidence>
<dbReference type="PANTHER" id="PTHR13035">
    <property type="entry name" value="PROTEIN N-TERMINAL GLUTAMINE AMIDOHYDROLASE"/>
    <property type="match status" value="1"/>
</dbReference>